<feature type="domain" description="HTH myb-type" evidence="9">
    <location>
        <begin position="64"/>
        <end position="109"/>
    </location>
</feature>
<dbReference type="FunFam" id="1.10.10.60:FF:000016">
    <property type="entry name" value="Transcriptional activator Myb isoform A"/>
    <property type="match status" value="1"/>
</dbReference>
<dbReference type="Gene3D" id="1.10.10.60">
    <property type="entry name" value="Homeodomain-like"/>
    <property type="match status" value="3"/>
</dbReference>
<reference evidence="11" key="2">
    <citation type="submission" date="2025-08" db="UniProtKB">
        <authorList>
            <consortium name="RefSeq"/>
        </authorList>
    </citation>
    <scope>IDENTIFICATION</scope>
    <source>
        <tissue evidence="11">Whole plant</tissue>
    </source>
</reference>
<dbReference type="FunFam" id="1.10.10.60:FF:000010">
    <property type="entry name" value="Transcriptional activator Myb isoform A"/>
    <property type="match status" value="1"/>
</dbReference>
<dbReference type="PROSITE" id="PS50090">
    <property type="entry name" value="MYB_LIKE"/>
    <property type="match status" value="3"/>
</dbReference>
<dbReference type="Proteomes" id="UP000515211">
    <property type="component" value="Chromosome 5"/>
</dbReference>
<keyword evidence="5" id="KW-0804">Transcription</keyword>
<name>A0A6P5NRC1_ARADU</name>
<dbReference type="InterPro" id="IPR050560">
    <property type="entry name" value="MYB_TF"/>
</dbReference>
<keyword evidence="4" id="KW-0238">DNA-binding</keyword>
<dbReference type="Pfam" id="PF13921">
    <property type="entry name" value="Myb_DNA-bind_6"/>
    <property type="match status" value="1"/>
</dbReference>
<dbReference type="InterPro" id="IPR001005">
    <property type="entry name" value="SANT/Myb"/>
</dbReference>
<dbReference type="AlphaFoldDB" id="A0A6P5NRC1"/>
<protein>
    <submittedName>
        <fullName evidence="11">Uncharacterized protein LOC107488127</fullName>
    </submittedName>
</protein>
<feature type="compositionally biased region" description="Polar residues" evidence="7">
    <location>
        <begin position="293"/>
        <end position="305"/>
    </location>
</feature>
<dbReference type="SUPFAM" id="SSF46689">
    <property type="entry name" value="Homeodomain-like"/>
    <property type="match status" value="2"/>
</dbReference>
<sequence length="404" mass="45958">MVGQGLIGCDLPKKCDMMLEVETELEELSFEFDSSEGDGVHLCLSSSNCNCDATLLKSTPAEARRWSEEEDNLLIQIVKKHEARNWKKIAAYLSGRTEAQCLHRWQKVLDPDLVKGYWTKEEDDRLTELVRKYGLKRWAEIAKFLPGRIGKQCRERWHNNLDPAIKKDAWTEEEELALAHYHQIYGSKWAVIARYLPGRSDNAIKNHWNRSMKKKGDASSHLGFDLNVATSGFRTSPIVPAHVSVKVDSHSFNEMDSKHRVDNFPTHLVLQKPSKSPKRQKVSSSDAKRDQVGNGSNNKINSTCHNADDMSNDIGCGDNNDSRDTRTMFEQSPERVLRSLAMTYENIPSIIRKRTPTKAECAQTPEDERVISLRNLKLSREFIPSIITTPNTKAIAKSLEGYME</sequence>
<dbReference type="GO" id="GO:0000981">
    <property type="term" value="F:DNA-binding transcription factor activity, RNA polymerase II-specific"/>
    <property type="evidence" value="ECO:0007669"/>
    <property type="project" value="TreeGrafter"/>
</dbReference>
<gene>
    <name evidence="11" type="primary">LOC107488127</name>
</gene>
<evidence type="ECO:0000313" key="11">
    <source>
        <dbReference type="RefSeq" id="XP_020999399.2"/>
    </source>
</evidence>
<feature type="domain" description="Myb-like" evidence="8">
    <location>
        <begin position="162"/>
        <end position="212"/>
    </location>
</feature>
<keyword evidence="6" id="KW-0539">Nucleus</keyword>
<feature type="region of interest" description="Disordered" evidence="7">
    <location>
        <begin position="267"/>
        <end position="330"/>
    </location>
</feature>
<dbReference type="GeneID" id="107488127"/>
<dbReference type="KEGG" id="adu:107488127"/>
<evidence type="ECO:0000256" key="2">
    <source>
        <dbReference type="ARBA" id="ARBA00022737"/>
    </source>
</evidence>
<dbReference type="CDD" id="cd00167">
    <property type="entry name" value="SANT"/>
    <property type="match status" value="3"/>
</dbReference>
<evidence type="ECO:0000313" key="10">
    <source>
        <dbReference type="Proteomes" id="UP000515211"/>
    </source>
</evidence>
<evidence type="ECO:0000259" key="9">
    <source>
        <dbReference type="PROSITE" id="PS51294"/>
    </source>
</evidence>
<dbReference type="PROSITE" id="PS51294">
    <property type="entry name" value="HTH_MYB"/>
    <property type="match status" value="3"/>
</dbReference>
<evidence type="ECO:0000256" key="1">
    <source>
        <dbReference type="ARBA" id="ARBA00004123"/>
    </source>
</evidence>
<evidence type="ECO:0000256" key="6">
    <source>
        <dbReference type="ARBA" id="ARBA00023242"/>
    </source>
</evidence>
<accession>A0A6P5NRC1</accession>
<dbReference type="PANTHER" id="PTHR45614:SF252">
    <property type="entry name" value="TRANSCRIPTION FACTOR MYB3R-2-LIKE"/>
    <property type="match status" value="1"/>
</dbReference>
<evidence type="ECO:0000256" key="5">
    <source>
        <dbReference type="ARBA" id="ARBA00023163"/>
    </source>
</evidence>
<feature type="domain" description="HTH myb-type" evidence="9">
    <location>
        <begin position="166"/>
        <end position="216"/>
    </location>
</feature>
<reference evidence="10" key="1">
    <citation type="journal article" date="2016" name="Nat. Genet.">
        <title>The genome sequences of Arachis duranensis and Arachis ipaensis, the diploid ancestors of cultivated peanut.</title>
        <authorList>
            <person name="Bertioli D.J."/>
            <person name="Cannon S.B."/>
            <person name="Froenicke L."/>
            <person name="Huang G."/>
            <person name="Farmer A.D."/>
            <person name="Cannon E.K."/>
            <person name="Liu X."/>
            <person name="Gao D."/>
            <person name="Clevenger J."/>
            <person name="Dash S."/>
            <person name="Ren L."/>
            <person name="Moretzsohn M.C."/>
            <person name="Shirasawa K."/>
            <person name="Huang W."/>
            <person name="Vidigal B."/>
            <person name="Abernathy B."/>
            <person name="Chu Y."/>
            <person name="Niederhuth C.E."/>
            <person name="Umale P."/>
            <person name="Araujo A.C."/>
            <person name="Kozik A."/>
            <person name="Kim K.D."/>
            <person name="Burow M.D."/>
            <person name="Varshney R.K."/>
            <person name="Wang X."/>
            <person name="Zhang X."/>
            <person name="Barkley N."/>
            <person name="Guimaraes P.M."/>
            <person name="Isobe S."/>
            <person name="Guo B."/>
            <person name="Liao B."/>
            <person name="Stalker H.T."/>
            <person name="Schmitz R.J."/>
            <person name="Scheffler B.E."/>
            <person name="Leal-Bertioli S.C."/>
            <person name="Xun X."/>
            <person name="Jackson S.A."/>
            <person name="Michelmore R."/>
            <person name="Ozias-Akins P."/>
        </authorList>
    </citation>
    <scope>NUCLEOTIDE SEQUENCE [LARGE SCALE GENOMIC DNA]</scope>
    <source>
        <strain evidence="10">cv. V14167</strain>
    </source>
</reference>
<dbReference type="SMART" id="SM00717">
    <property type="entry name" value="SANT"/>
    <property type="match status" value="3"/>
</dbReference>
<keyword evidence="2" id="KW-0677">Repeat</keyword>
<dbReference type="InterPro" id="IPR017930">
    <property type="entry name" value="Myb_dom"/>
</dbReference>
<dbReference type="PANTHER" id="PTHR45614">
    <property type="entry name" value="MYB PROTEIN-RELATED"/>
    <property type="match status" value="1"/>
</dbReference>
<feature type="domain" description="Myb-like" evidence="8">
    <location>
        <begin position="58"/>
        <end position="109"/>
    </location>
</feature>
<evidence type="ECO:0000256" key="3">
    <source>
        <dbReference type="ARBA" id="ARBA00023015"/>
    </source>
</evidence>
<comment type="subcellular location">
    <subcellularLocation>
        <location evidence="1">Nucleus</location>
    </subcellularLocation>
</comment>
<feature type="domain" description="Myb-like" evidence="8">
    <location>
        <begin position="110"/>
        <end position="161"/>
    </location>
</feature>
<dbReference type="GO" id="GO:0005634">
    <property type="term" value="C:nucleus"/>
    <property type="evidence" value="ECO:0007669"/>
    <property type="project" value="UniProtKB-SubCell"/>
</dbReference>
<dbReference type="GO" id="GO:0000978">
    <property type="term" value="F:RNA polymerase II cis-regulatory region sequence-specific DNA binding"/>
    <property type="evidence" value="ECO:0007669"/>
    <property type="project" value="TreeGrafter"/>
</dbReference>
<evidence type="ECO:0000259" key="8">
    <source>
        <dbReference type="PROSITE" id="PS50090"/>
    </source>
</evidence>
<keyword evidence="10" id="KW-1185">Reference proteome</keyword>
<feature type="domain" description="HTH myb-type" evidence="9">
    <location>
        <begin position="110"/>
        <end position="165"/>
    </location>
</feature>
<dbReference type="Pfam" id="PF00249">
    <property type="entry name" value="Myb_DNA-binding"/>
    <property type="match status" value="1"/>
</dbReference>
<evidence type="ECO:0000256" key="7">
    <source>
        <dbReference type="SAM" id="MobiDB-lite"/>
    </source>
</evidence>
<dbReference type="RefSeq" id="XP_020999399.2">
    <property type="nucleotide sequence ID" value="XM_021143740.2"/>
</dbReference>
<feature type="compositionally biased region" description="Basic and acidic residues" evidence="7">
    <location>
        <begin position="320"/>
        <end position="330"/>
    </location>
</feature>
<evidence type="ECO:0000256" key="4">
    <source>
        <dbReference type="ARBA" id="ARBA00023125"/>
    </source>
</evidence>
<keyword evidence="3" id="KW-0805">Transcription regulation</keyword>
<organism evidence="10 11">
    <name type="scientific">Arachis duranensis</name>
    <name type="common">Wild peanut</name>
    <dbReference type="NCBI Taxonomy" id="130453"/>
    <lineage>
        <taxon>Eukaryota</taxon>
        <taxon>Viridiplantae</taxon>
        <taxon>Streptophyta</taxon>
        <taxon>Embryophyta</taxon>
        <taxon>Tracheophyta</taxon>
        <taxon>Spermatophyta</taxon>
        <taxon>Magnoliopsida</taxon>
        <taxon>eudicotyledons</taxon>
        <taxon>Gunneridae</taxon>
        <taxon>Pentapetalae</taxon>
        <taxon>rosids</taxon>
        <taxon>fabids</taxon>
        <taxon>Fabales</taxon>
        <taxon>Fabaceae</taxon>
        <taxon>Papilionoideae</taxon>
        <taxon>50 kb inversion clade</taxon>
        <taxon>dalbergioids sensu lato</taxon>
        <taxon>Dalbergieae</taxon>
        <taxon>Pterocarpus clade</taxon>
        <taxon>Arachis</taxon>
    </lineage>
</organism>
<dbReference type="InterPro" id="IPR009057">
    <property type="entry name" value="Homeodomain-like_sf"/>
</dbReference>
<proteinExistence type="predicted"/>